<dbReference type="InterPro" id="IPR023158">
    <property type="entry name" value="YerB-like_sf"/>
</dbReference>
<protein>
    <recommendedName>
        <fullName evidence="6">DUF3048 domain-containing protein</fullName>
    </recommendedName>
</protein>
<dbReference type="InterPro" id="IPR035328">
    <property type="entry name" value="DUF3048_C"/>
</dbReference>
<evidence type="ECO:0000256" key="1">
    <source>
        <dbReference type="SAM" id="MobiDB-lite"/>
    </source>
</evidence>
<dbReference type="SUPFAM" id="SSF159774">
    <property type="entry name" value="YerB-like"/>
    <property type="match status" value="1"/>
</dbReference>
<keyword evidence="5" id="KW-1185">Reference proteome</keyword>
<dbReference type="EMBL" id="LT629749">
    <property type="protein sequence ID" value="SDS88208.1"/>
    <property type="molecule type" value="Genomic_DNA"/>
</dbReference>
<evidence type="ECO:0000259" key="3">
    <source>
        <dbReference type="Pfam" id="PF17479"/>
    </source>
</evidence>
<proteinExistence type="predicted"/>
<organism evidence="4 5">
    <name type="scientific">Friedmanniella luteola</name>
    <dbReference type="NCBI Taxonomy" id="546871"/>
    <lineage>
        <taxon>Bacteria</taxon>
        <taxon>Bacillati</taxon>
        <taxon>Actinomycetota</taxon>
        <taxon>Actinomycetes</taxon>
        <taxon>Propionibacteriales</taxon>
        <taxon>Nocardioidaceae</taxon>
        <taxon>Friedmanniella</taxon>
    </lineage>
</organism>
<sequence>MVVASGLGAALVVGALGLLAVQDRGAPTRVAPTAAATSGAATPSAAPTPRRTPRPRPVDPLTGRQPVEAGVLAVKVENIAAAWPQLGLSAADVVVVEEVEGAQTRLVALYHSAFPRRVGPVRSARSTDVQLLPAFGRTALVYSGANARVQAKIDDAPILALQRDDRDPARVAPHDVVVDLRALARTTELDPPRSPGWTFDADAAVWDDAARARSAAVRIGADRFDFDHRDGHYGVTWNGRRYRDGGTGSVEAENVVVLDVENTPDGNRDVLGAASVLSSTVGRGKVTVHRDGRTLTGTWQRSRRSAPLSLRDRDGDALPLRPGRTWVLLRG</sequence>
<dbReference type="InterPro" id="IPR021416">
    <property type="entry name" value="DUF3048_N"/>
</dbReference>
<dbReference type="Gene3D" id="3.50.90.10">
    <property type="entry name" value="YerB-like"/>
    <property type="match status" value="1"/>
</dbReference>
<gene>
    <name evidence="4" type="ORF">SAMN04488543_2573</name>
</gene>
<feature type="compositionally biased region" description="Low complexity" evidence="1">
    <location>
        <begin position="30"/>
        <end position="49"/>
    </location>
</feature>
<feature type="region of interest" description="Disordered" evidence="1">
    <location>
        <begin position="30"/>
        <end position="63"/>
    </location>
</feature>
<evidence type="ECO:0000259" key="2">
    <source>
        <dbReference type="Pfam" id="PF11258"/>
    </source>
</evidence>
<dbReference type="Pfam" id="PF17479">
    <property type="entry name" value="DUF3048_C"/>
    <property type="match status" value="1"/>
</dbReference>
<name>A0A1H1VTB9_9ACTN</name>
<feature type="domain" description="DUF3048" evidence="2">
    <location>
        <begin position="62"/>
        <end position="187"/>
    </location>
</feature>
<dbReference type="Pfam" id="PF11258">
    <property type="entry name" value="DUF3048"/>
    <property type="match status" value="1"/>
</dbReference>
<evidence type="ECO:0000313" key="4">
    <source>
        <dbReference type="EMBL" id="SDS88208.1"/>
    </source>
</evidence>
<accession>A0A1H1VTB9</accession>
<reference evidence="4 5" key="1">
    <citation type="submission" date="2016-10" db="EMBL/GenBank/DDBJ databases">
        <authorList>
            <person name="de Groot N.N."/>
        </authorList>
    </citation>
    <scope>NUCLEOTIDE SEQUENCE [LARGE SCALE GENOMIC DNA]</scope>
    <source>
        <strain evidence="4 5">DSM 21741</strain>
    </source>
</reference>
<dbReference type="Proteomes" id="UP000199092">
    <property type="component" value="Chromosome I"/>
</dbReference>
<dbReference type="STRING" id="546871.SAMN04488543_2573"/>
<evidence type="ECO:0000313" key="5">
    <source>
        <dbReference type="Proteomes" id="UP000199092"/>
    </source>
</evidence>
<feature type="domain" description="DUF3048" evidence="3">
    <location>
        <begin position="223"/>
        <end position="327"/>
    </location>
</feature>
<dbReference type="AlphaFoldDB" id="A0A1H1VTB9"/>
<evidence type="ECO:0008006" key="6">
    <source>
        <dbReference type="Google" id="ProtNLM"/>
    </source>
</evidence>